<dbReference type="AlphaFoldDB" id="A0A8A1MCV6"/>
<organism evidence="1 2">
    <name type="scientific">Ajellomyces capsulatus</name>
    <name type="common">Darling's disease fungus</name>
    <name type="synonym">Histoplasma capsulatum</name>
    <dbReference type="NCBI Taxonomy" id="5037"/>
    <lineage>
        <taxon>Eukaryota</taxon>
        <taxon>Fungi</taxon>
        <taxon>Dikarya</taxon>
        <taxon>Ascomycota</taxon>
        <taxon>Pezizomycotina</taxon>
        <taxon>Eurotiomycetes</taxon>
        <taxon>Eurotiomycetidae</taxon>
        <taxon>Onygenales</taxon>
        <taxon>Ajellomycetaceae</taxon>
        <taxon>Histoplasma</taxon>
    </lineage>
</organism>
<accession>A0A8A1MCV6</accession>
<evidence type="ECO:0000313" key="2">
    <source>
        <dbReference type="Proteomes" id="UP000663671"/>
    </source>
</evidence>
<sequence length="148" mass="16219">MAPGASTEPCLSLALTITTSPLPCANAGRPSMLVWPSTAGPYAREEFAPVGAYELTCLCLLNELNQGTDLSYRIYISIVFHIARSGGHATGHGTWCCFLFCQANAVGRDLVHQSNPSPVQNQMISTASKQKRKVRLRRADMMLCRIYR</sequence>
<dbReference type="VEuPathDB" id="FungiDB:I7I51_00821"/>
<reference evidence="1" key="1">
    <citation type="submission" date="2021-01" db="EMBL/GenBank/DDBJ databases">
        <title>Chromosome-level genome assembly of a human fungal pathogen reveals clustering of transcriptionally co-regulated genes.</title>
        <authorList>
            <person name="Voorhies M."/>
            <person name="Cohen S."/>
            <person name="Shea T.P."/>
            <person name="Petrus S."/>
            <person name="Munoz J.F."/>
            <person name="Poplawski S."/>
            <person name="Goldman W.E."/>
            <person name="Michael T."/>
            <person name="Cuomo C.A."/>
            <person name="Sil A."/>
            <person name="Beyhan S."/>
        </authorList>
    </citation>
    <scope>NUCLEOTIDE SEQUENCE</scope>
    <source>
        <strain evidence="1">WU24</strain>
    </source>
</reference>
<evidence type="ECO:0000313" key="1">
    <source>
        <dbReference type="EMBL" id="QSS63761.1"/>
    </source>
</evidence>
<gene>
    <name evidence="1" type="ORF">I7I51_00821</name>
</gene>
<name>A0A8A1MCV6_AJECA</name>
<protein>
    <submittedName>
        <fullName evidence="1">Uncharacterized protein</fullName>
    </submittedName>
</protein>
<proteinExistence type="predicted"/>
<dbReference type="EMBL" id="CP069114">
    <property type="protein sequence ID" value="QSS63761.1"/>
    <property type="molecule type" value="Genomic_DNA"/>
</dbReference>
<dbReference type="Proteomes" id="UP000663671">
    <property type="component" value="Chromosome 1"/>
</dbReference>